<keyword evidence="1" id="KW-0812">Transmembrane</keyword>
<keyword evidence="1" id="KW-1133">Transmembrane helix</keyword>
<organism evidence="2 3">
    <name type="scientific">Flavivirga algicola</name>
    <dbReference type="NCBI Taxonomy" id="2729136"/>
    <lineage>
        <taxon>Bacteria</taxon>
        <taxon>Pseudomonadati</taxon>
        <taxon>Bacteroidota</taxon>
        <taxon>Flavobacteriia</taxon>
        <taxon>Flavobacteriales</taxon>
        <taxon>Flavobacteriaceae</taxon>
        <taxon>Flavivirga</taxon>
    </lineage>
</organism>
<comment type="caution">
    <text evidence="2">The sequence shown here is derived from an EMBL/GenBank/DDBJ whole genome shotgun (WGS) entry which is preliminary data.</text>
</comment>
<accession>A0ABX1S1U1</accession>
<evidence type="ECO:0000313" key="3">
    <source>
        <dbReference type="Proteomes" id="UP000746690"/>
    </source>
</evidence>
<reference evidence="2 3" key="1">
    <citation type="submission" date="2020-04" db="EMBL/GenBank/DDBJ databases">
        <title>A Flavivirga sp. nov.</title>
        <authorList>
            <person name="Sun X."/>
        </authorList>
    </citation>
    <scope>NUCLEOTIDE SEQUENCE [LARGE SCALE GENOMIC DNA]</scope>
    <source>
        <strain evidence="2 3">Y03</strain>
    </source>
</reference>
<dbReference type="Gene3D" id="3.90.550.10">
    <property type="entry name" value="Spore Coat Polysaccharide Biosynthesis Protein SpsA, Chain A"/>
    <property type="match status" value="1"/>
</dbReference>
<gene>
    <name evidence="2" type="ORF">HHX25_17600</name>
</gene>
<dbReference type="EMBL" id="JABBHF010000011">
    <property type="protein sequence ID" value="NMH89331.1"/>
    <property type="molecule type" value="Genomic_DNA"/>
</dbReference>
<protein>
    <recommendedName>
        <fullName evidence="4">Glycosyltransferase</fullName>
    </recommendedName>
</protein>
<proteinExistence type="predicted"/>
<sequence length="319" mass="37447">MRRQFNIVDYLDVCYTSIKDKNKILKKIRYYSLLRFSIRIFANVFVPIYFLLTKNEKRHCLTQTNKTQGRIIVSLTSFPVRINKLWIVIESLLRQQKKPDMIILWLSIDQFPTLLTVPKNLIRYQNRGLTIKLCKSDLRSHKKYYFAMKKFPRDYIITVDDDVIYNSRLLEYLIDLSNKYPEAICCNHASNIVMKDNKIEPYAKWKNILLEQSPNMGIMPIGVGGVLYPPNALKSDVFNIELFKKHCFLADDIWLNTMARLNGTKIAKTNYFSSYLPIVYFNNITLSSKNNGEGLNDKQLNAIREHYINTIGIDPFFLI</sequence>
<evidence type="ECO:0000256" key="1">
    <source>
        <dbReference type="SAM" id="Phobius"/>
    </source>
</evidence>
<evidence type="ECO:0008006" key="4">
    <source>
        <dbReference type="Google" id="ProtNLM"/>
    </source>
</evidence>
<dbReference type="SUPFAM" id="SSF53448">
    <property type="entry name" value="Nucleotide-diphospho-sugar transferases"/>
    <property type="match status" value="1"/>
</dbReference>
<dbReference type="Proteomes" id="UP000746690">
    <property type="component" value="Unassembled WGS sequence"/>
</dbReference>
<dbReference type="InterPro" id="IPR029044">
    <property type="entry name" value="Nucleotide-diphossugar_trans"/>
</dbReference>
<evidence type="ECO:0000313" key="2">
    <source>
        <dbReference type="EMBL" id="NMH89331.1"/>
    </source>
</evidence>
<dbReference type="RefSeq" id="WP_169676208.1">
    <property type="nucleotide sequence ID" value="NZ_JABBHF010000011.1"/>
</dbReference>
<keyword evidence="1" id="KW-0472">Membrane</keyword>
<feature type="transmembrane region" description="Helical" evidence="1">
    <location>
        <begin position="33"/>
        <end position="52"/>
    </location>
</feature>
<name>A0ABX1S1U1_9FLAO</name>
<keyword evidence="3" id="KW-1185">Reference proteome</keyword>